<keyword evidence="6 10" id="KW-0812">Transmembrane</keyword>
<evidence type="ECO:0000256" key="2">
    <source>
        <dbReference type="ARBA" id="ARBA00004162"/>
    </source>
</evidence>
<evidence type="ECO:0000256" key="7">
    <source>
        <dbReference type="ARBA" id="ARBA00022779"/>
    </source>
</evidence>
<dbReference type="GO" id="GO:0005886">
    <property type="term" value="C:plasma membrane"/>
    <property type="evidence" value="ECO:0007669"/>
    <property type="project" value="UniProtKB-SubCell"/>
</dbReference>
<dbReference type="RefSeq" id="WP_135796079.1">
    <property type="nucleotide sequence ID" value="NZ_CP032096.1"/>
</dbReference>
<feature type="region of interest" description="Disordered" evidence="11">
    <location>
        <begin position="50"/>
        <end position="70"/>
    </location>
</feature>
<dbReference type="GO" id="GO:0006935">
    <property type="term" value="P:chemotaxis"/>
    <property type="evidence" value="ECO:0007669"/>
    <property type="project" value="UniProtKB-KW"/>
</dbReference>
<evidence type="ECO:0000256" key="11">
    <source>
        <dbReference type="SAM" id="MobiDB-lite"/>
    </source>
</evidence>
<evidence type="ECO:0000256" key="6">
    <source>
        <dbReference type="ARBA" id="ARBA00022692"/>
    </source>
</evidence>
<dbReference type="GO" id="GO:0009425">
    <property type="term" value="C:bacterial-type flagellum basal body"/>
    <property type="evidence" value="ECO:0007669"/>
    <property type="project" value="InterPro"/>
</dbReference>
<keyword evidence="7 10" id="KW-0283">Flagellar rotation</keyword>
<dbReference type="InterPro" id="IPR005503">
    <property type="entry name" value="FliL"/>
</dbReference>
<evidence type="ECO:0000313" key="13">
    <source>
        <dbReference type="Proteomes" id="UP000296201"/>
    </source>
</evidence>
<proteinExistence type="inferred from homology"/>
<keyword evidence="13" id="KW-1185">Reference proteome</keyword>
<dbReference type="EMBL" id="CP032096">
    <property type="protein sequence ID" value="QBZ83462.1"/>
    <property type="molecule type" value="Genomic_DNA"/>
</dbReference>
<protein>
    <recommendedName>
        <fullName evidence="10">Flagellar protein FliL</fullName>
    </recommendedName>
</protein>
<comment type="subcellular location">
    <subcellularLocation>
        <location evidence="10">Cell inner membrane</location>
    </subcellularLocation>
    <subcellularLocation>
        <location evidence="2">Cell membrane</location>
        <topology evidence="2">Single-pass membrane protein</topology>
    </subcellularLocation>
</comment>
<dbReference type="Proteomes" id="UP000296201">
    <property type="component" value="Chromosome"/>
</dbReference>
<comment type="function">
    <text evidence="1 10">Controls the rotational direction of flagella during chemotaxis.</text>
</comment>
<organism evidence="12 13">
    <name type="scientific">Hydrogenovibrio crunogenus</name>
    <dbReference type="NCBI Taxonomy" id="39765"/>
    <lineage>
        <taxon>Bacteria</taxon>
        <taxon>Pseudomonadati</taxon>
        <taxon>Pseudomonadota</taxon>
        <taxon>Gammaproteobacteria</taxon>
        <taxon>Thiotrichales</taxon>
        <taxon>Piscirickettsiaceae</taxon>
        <taxon>Hydrogenovibrio</taxon>
    </lineage>
</organism>
<name>A0A4P7P2C5_9GAMM</name>
<dbReference type="OrthoDB" id="5616092at2"/>
<keyword evidence="8 10" id="KW-1133">Transmembrane helix</keyword>
<evidence type="ECO:0000313" key="12">
    <source>
        <dbReference type="EMBL" id="QBZ83462.1"/>
    </source>
</evidence>
<feature type="compositionally biased region" description="Basic and acidic residues" evidence="11">
    <location>
        <begin position="51"/>
        <end position="66"/>
    </location>
</feature>
<dbReference type="GO" id="GO:0071978">
    <property type="term" value="P:bacterial-type flagellum-dependent swarming motility"/>
    <property type="evidence" value="ECO:0007669"/>
    <property type="project" value="TreeGrafter"/>
</dbReference>
<keyword evidence="9 10" id="KW-0472">Membrane</keyword>
<evidence type="ECO:0000256" key="8">
    <source>
        <dbReference type="ARBA" id="ARBA00022989"/>
    </source>
</evidence>
<accession>A0A4P7P2C5</accession>
<dbReference type="PANTHER" id="PTHR35091">
    <property type="entry name" value="FLAGELLAR PROTEIN FLIL"/>
    <property type="match status" value="1"/>
</dbReference>
<evidence type="ECO:0000256" key="3">
    <source>
        <dbReference type="ARBA" id="ARBA00008281"/>
    </source>
</evidence>
<keyword evidence="10" id="KW-0997">Cell inner membrane</keyword>
<reference evidence="12 13" key="1">
    <citation type="submission" date="2018-08" db="EMBL/GenBank/DDBJ databases">
        <title>Horizontal acquisition of hydrogen conversion ability and other habitat adaptations in Hydrogenovibrio crunogenus strains.</title>
        <authorList>
            <person name="Gonnella G."/>
            <person name="Adam N."/>
            <person name="Perner M."/>
        </authorList>
    </citation>
    <scope>NUCLEOTIDE SEQUENCE [LARGE SCALE GENOMIC DNA]</scope>
    <source>
        <strain evidence="12 13">SP-41</strain>
    </source>
</reference>
<keyword evidence="12" id="KW-0966">Cell projection</keyword>
<keyword evidence="12" id="KW-0282">Flagellum</keyword>
<dbReference type="Pfam" id="PF03748">
    <property type="entry name" value="FliL"/>
    <property type="match status" value="1"/>
</dbReference>
<keyword evidence="12" id="KW-0969">Cilium</keyword>
<evidence type="ECO:0000256" key="5">
    <source>
        <dbReference type="ARBA" id="ARBA00022500"/>
    </source>
</evidence>
<keyword evidence="5 10" id="KW-0145">Chemotaxis</keyword>
<comment type="similarity">
    <text evidence="3 10">Belongs to the FliL family.</text>
</comment>
<sequence length="197" mass="22094">MAEEVQEEKKSSGGGKGMIIALLVIIVLLIVGVAVMTFVLLSGNGENQTAHAEESAQHAPAEHSDEPVVSSEGVVQQYSPKFKQYEPPEPGSPPQYFAMEPFVVNFKGEGQAKFLAVTLKFMSHYPQLITEMESYRPILRNDITSLLRVQTYSVMSKDDGPDILREKILTKARAVLEKRNIYPDLLENVYFERFVMQ</sequence>
<dbReference type="AlphaFoldDB" id="A0A4P7P2C5"/>
<keyword evidence="4" id="KW-1003">Cell membrane</keyword>
<evidence type="ECO:0000256" key="1">
    <source>
        <dbReference type="ARBA" id="ARBA00002254"/>
    </source>
</evidence>
<dbReference type="PANTHER" id="PTHR35091:SF2">
    <property type="entry name" value="FLAGELLAR PROTEIN FLIL"/>
    <property type="match status" value="1"/>
</dbReference>
<evidence type="ECO:0000256" key="10">
    <source>
        <dbReference type="RuleBase" id="RU364125"/>
    </source>
</evidence>
<evidence type="ECO:0000256" key="4">
    <source>
        <dbReference type="ARBA" id="ARBA00022475"/>
    </source>
</evidence>
<evidence type="ECO:0000256" key="9">
    <source>
        <dbReference type="ARBA" id="ARBA00023136"/>
    </source>
</evidence>
<gene>
    <name evidence="12" type="primary">lafL</name>
    <name evidence="12" type="ORF">GHNINEIG_01517</name>
</gene>
<feature type="transmembrane region" description="Helical" evidence="10">
    <location>
        <begin position="19"/>
        <end position="41"/>
    </location>
</feature>